<gene>
    <name evidence="1" type="ORF">OAory_01096040</name>
</gene>
<organism evidence="1 2">
    <name type="scientific">Aspergillus oryzae</name>
    <name type="common">Yellow koji mold</name>
    <dbReference type="NCBI Taxonomy" id="5062"/>
    <lineage>
        <taxon>Eukaryota</taxon>
        <taxon>Fungi</taxon>
        <taxon>Dikarya</taxon>
        <taxon>Ascomycota</taxon>
        <taxon>Pezizomycotina</taxon>
        <taxon>Eurotiomycetes</taxon>
        <taxon>Eurotiomycetidae</taxon>
        <taxon>Eurotiales</taxon>
        <taxon>Aspergillaceae</taxon>
        <taxon>Aspergillus</taxon>
        <taxon>Aspergillus subgen. Circumdati</taxon>
    </lineage>
</organism>
<proteinExistence type="predicted"/>
<evidence type="ECO:0000313" key="1">
    <source>
        <dbReference type="EMBL" id="OOO08308.1"/>
    </source>
</evidence>
<name>A0A1S9DGW3_ASPOZ</name>
<dbReference type="EMBL" id="MKZY01000005">
    <property type="protein sequence ID" value="OOO08308.1"/>
    <property type="molecule type" value="Genomic_DNA"/>
</dbReference>
<reference evidence="1 2" key="1">
    <citation type="submission" date="2016-10" db="EMBL/GenBank/DDBJ databases">
        <title>Genome sequencing of Aspergillus oryzae BCC7051.</title>
        <authorList>
            <person name="Thammarongtham C."/>
            <person name="Vorapreeda T."/>
            <person name="Nookaew I."/>
            <person name="Srisuk T."/>
            <person name="Land M."/>
            <person name="Jeennor S."/>
            <person name="Laoteng K."/>
        </authorList>
    </citation>
    <scope>NUCLEOTIDE SEQUENCE [LARGE SCALE GENOMIC DNA]</scope>
    <source>
        <strain evidence="1 2">BCC7051</strain>
    </source>
</reference>
<dbReference type="Proteomes" id="UP000190312">
    <property type="component" value="Unassembled WGS sequence"/>
</dbReference>
<sequence>MAERIYHQHMSLLSITEATEVDNHQLLNTCLTGATSHDGHDKEPKEFDSNFSNVVAIVVLSPSDYELRVRYWDDFFPERAALDLLEQFCDFTSQFYHLKAQYWEANFQRSTTSLRSQALTTETIPLLLHSTPDLLIDFIGRADVIGKLPRTV</sequence>
<accession>A0A1S9DGW3</accession>
<comment type="caution">
    <text evidence="1">The sequence shown here is derived from an EMBL/GenBank/DDBJ whole genome shotgun (WGS) entry which is preliminary data.</text>
</comment>
<evidence type="ECO:0000313" key="2">
    <source>
        <dbReference type="Proteomes" id="UP000190312"/>
    </source>
</evidence>
<protein>
    <submittedName>
        <fullName evidence="1">Uncharacterized protein</fullName>
    </submittedName>
</protein>
<dbReference type="OrthoDB" id="10553564at2759"/>
<dbReference type="AlphaFoldDB" id="A0A1S9DGW3"/>